<protein>
    <submittedName>
        <fullName evidence="1 2">Uncharacterized protein</fullName>
    </submittedName>
</protein>
<accession>A0A2K1IDE1</accession>
<reference evidence="1 3" key="1">
    <citation type="journal article" date="2008" name="Science">
        <title>The Physcomitrella genome reveals evolutionary insights into the conquest of land by plants.</title>
        <authorList>
            <person name="Rensing S."/>
            <person name="Lang D."/>
            <person name="Zimmer A."/>
            <person name="Terry A."/>
            <person name="Salamov A."/>
            <person name="Shapiro H."/>
            <person name="Nishiyama T."/>
            <person name="Perroud P.-F."/>
            <person name="Lindquist E."/>
            <person name="Kamisugi Y."/>
            <person name="Tanahashi T."/>
            <person name="Sakakibara K."/>
            <person name="Fujita T."/>
            <person name="Oishi K."/>
            <person name="Shin-I T."/>
            <person name="Kuroki Y."/>
            <person name="Toyoda A."/>
            <person name="Suzuki Y."/>
            <person name="Hashimoto A."/>
            <person name="Yamaguchi K."/>
            <person name="Sugano A."/>
            <person name="Kohara Y."/>
            <person name="Fujiyama A."/>
            <person name="Anterola A."/>
            <person name="Aoki S."/>
            <person name="Ashton N."/>
            <person name="Barbazuk W.B."/>
            <person name="Barker E."/>
            <person name="Bennetzen J."/>
            <person name="Bezanilla M."/>
            <person name="Blankenship R."/>
            <person name="Cho S.H."/>
            <person name="Dutcher S."/>
            <person name="Estelle M."/>
            <person name="Fawcett J.A."/>
            <person name="Gundlach H."/>
            <person name="Hanada K."/>
            <person name="Heyl A."/>
            <person name="Hicks K.A."/>
            <person name="Hugh J."/>
            <person name="Lohr M."/>
            <person name="Mayer K."/>
            <person name="Melkozernov A."/>
            <person name="Murata T."/>
            <person name="Nelson D."/>
            <person name="Pils B."/>
            <person name="Prigge M."/>
            <person name="Reiss B."/>
            <person name="Renner T."/>
            <person name="Rombauts S."/>
            <person name="Rushton P."/>
            <person name="Sanderfoot A."/>
            <person name="Schween G."/>
            <person name="Shiu S.-H."/>
            <person name="Stueber K."/>
            <person name="Theodoulou F.L."/>
            <person name="Tu H."/>
            <person name="Van de Peer Y."/>
            <person name="Verrier P.J."/>
            <person name="Waters E."/>
            <person name="Wood A."/>
            <person name="Yang L."/>
            <person name="Cove D."/>
            <person name="Cuming A."/>
            <person name="Hasebe M."/>
            <person name="Lucas S."/>
            <person name="Mishler D.B."/>
            <person name="Reski R."/>
            <person name="Grigoriev I."/>
            <person name="Quatrano R.S."/>
            <person name="Boore J.L."/>
        </authorList>
    </citation>
    <scope>NUCLEOTIDE SEQUENCE [LARGE SCALE GENOMIC DNA]</scope>
    <source>
        <strain evidence="2 3">cv. Gransden 2004</strain>
    </source>
</reference>
<dbReference type="PaxDb" id="3218-PP1S215_79V6.1"/>
<dbReference type="Gramene" id="Pp3c25_1390V3.2">
    <property type="protein sequence ID" value="Pp3c25_1390V3.2"/>
    <property type="gene ID" value="Pp3c25_1390"/>
</dbReference>
<evidence type="ECO:0000313" key="1">
    <source>
        <dbReference type="EMBL" id="PNR27294.1"/>
    </source>
</evidence>
<name>A0A2K1IDE1_PHYPA</name>
<organism evidence="1">
    <name type="scientific">Physcomitrium patens</name>
    <name type="common">Spreading-leaved earth moss</name>
    <name type="synonym">Physcomitrella patens</name>
    <dbReference type="NCBI Taxonomy" id="3218"/>
    <lineage>
        <taxon>Eukaryota</taxon>
        <taxon>Viridiplantae</taxon>
        <taxon>Streptophyta</taxon>
        <taxon>Embryophyta</taxon>
        <taxon>Bryophyta</taxon>
        <taxon>Bryophytina</taxon>
        <taxon>Bryopsida</taxon>
        <taxon>Funariidae</taxon>
        <taxon>Funariales</taxon>
        <taxon>Funariaceae</taxon>
        <taxon>Physcomitrium</taxon>
    </lineage>
</organism>
<reference evidence="2" key="3">
    <citation type="submission" date="2020-12" db="UniProtKB">
        <authorList>
            <consortium name="EnsemblPlants"/>
        </authorList>
    </citation>
    <scope>IDENTIFICATION</scope>
</reference>
<reference evidence="1 3" key="2">
    <citation type="journal article" date="2018" name="Plant J.">
        <title>The Physcomitrella patens chromosome-scale assembly reveals moss genome structure and evolution.</title>
        <authorList>
            <person name="Lang D."/>
            <person name="Ullrich K.K."/>
            <person name="Murat F."/>
            <person name="Fuchs J."/>
            <person name="Jenkins J."/>
            <person name="Haas F.B."/>
            <person name="Piednoel M."/>
            <person name="Gundlach H."/>
            <person name="Van Bel M."/>
            <person name="Meyberg R."/>
            <person name="Vives C."/>
            <person name="Morata J."/>
            <person name="Symeonidi A."/>
            <person name="Hiss M."/>
            <person name="Muchero W."/>
            <person name="Kamisugi Y."/>
            <person name="Saleh O."/>
            <person name="Blanc G."/>
            <person name="Decker E.L."/>
            <person name="van Gessel N."/>
            <person name="Grimwood J."/>
            <person name="Hayes R.D."/>
            <person name="Graham S.W."/>
            <person name="Gunter L.E."/>
            <person name="McDaniel S.F."/>
            <person name="Hoernstein S.N.W."/>
            <person name="Larsson A."/>
            <person name="Li F.W."/>
            <person name="Perroud P.F."/>
            <person name="Phillips J."/>
            <person name="Ranjan P."/>
            <person name="Rokshar D.S."/>
            <person name="Rothfels C.J."/>
            <person name="Schneider L."/>
            <person name="Shu S."/>
            <person name="Stevenson D.W."/>
            <person name="Thummler F."/>
            <person name="Tillich M."/>
            <person name="Villarreal Aguilar J.C."/>
            <person name="Widiez T."/>
            <person name="Wong G.K."/>
            <person name="Wymore A."/>
            <person name="Zhang Y."/>
            <person name="Zimmer A.D."/>
            <person name="Quatrano R.S."/>
            <person name="Mayer K.F.X."/>
            <person name="Goodstein D."/>
            <person name="Casacuberta J.M."/>
            <person name="Vandepoele K."/>
            <person name="Reski R."/>
            <person name="Cuming A.C."/>
            <person name="Tuskan G.A."/>
            <person name="Maumus F."/>
            <person name="Salse J."/>
            <person name="Schmutz J."/>
            <person name="Rensing S.A."/>
        </authorList>
    </citation>
    <scope>NUCLEOTIDE SEQUENCE [LARGE SCALE GENOMIC DNA]</scope>
    <source>
        <strain evidence="2 3">cv. Gransden 2004</strain>
    </source>
</reference>
<evidence type="ECO:0000313" key="3">
    <source>
        <dbReference type="Proteomes" id="UP000006727"/>
    </source>
</evidence>
<gene>
    <name evidence="1" type="ORF">PHYPA_029446</name>
</gene>
<dbReference type="EnsemblPlants" id="Pp3c25_1390V3.2">
    <property type="protein sequence ID" value="Pp3c25_1390V3.2"/>
    <property type="gene ID" value="Pp3c25_1390"/>
</dbReference>
<dbReference type="Gramene" id="Pp3c25_1390V3.1">
    <property type="protein sequence ID" value="Pp3c25_1390V3.1"/>
    <property type="gene ID" value="Pp3c25_1390"/>
</dbReference>
<evidence type="ECO:0000313" key="2">
    <source>
        <dbReference type="EnsemblPlants" id="Pp3c25_1390V3.1"/>
    </source>
</evidence>
<dbReference type="AlphaFoldDB" id="A0A2K1IDE1"/>
<dbReference type="EMBL" id="ABEU02000025">
    <property type="protein sequence ID" value="PNR27294.1"/>
    <property type="molecule type" value="Genomic_DNA"/>
</dbReference>
<dbReference type="Proteomes" id="UP000006727">
    <property type="component" value="Chromosome 25"/>
</dbReference>
<dbReference type="EnsemblPlants" id="Pp3c25_1390V3.1">
    <property type="protein sequence ID" value="Pp3c25_1390V3.1"/>
    <property type="gene ID" value="Pp3c25_1390"/>
</dbReference>
<keyword evidence="3" id="KW-1185">Reference proteome</keyword>
<dbReference type="InParanoid" id="A0A2K1IDE1"/>
<proteinExistence type="predicted"/>
<sequence length="107" mass="11786">MLLGSHSSGGGDNIILCFVVEAGLILHPHRHARNFLTNCWEDGDLVFLVLYIAAGCSLMLESLGTCCSEMVIVVVVSIAWIRCVVNRDGRDFGLSFYKAIVRTRRAD</sequence>